<proteinExistence type="predicted"/>
<protein>
    <submittedName>
        <fullName evidence="1">Glycosyltransferase</fullName>
    </submittedName>
</protein>
<dbReference type="RefSeq" id="WP_209243278.1">
    <property type="nucleotide sequence ID" value="NZ_JADKMA010000248.1"/>
</dbReference>
<dbReference type="Gene3D" id="3.90.550.10">
    <property type="entry name" value="Spore Coat Polysaccharide Biosynthesis Protein SpsA, Chain A"/>
    <property type="match status" value="1"/>
</dbReference>
<reference evidence="1 2" key="1">
    <citation type="submission" date="2020-11" db="EMBL/GenBank/DDBJ databases">
        <title>Streptomyces spirodelae sp. nov., isolated from duckweed.</title>
        <authorList>
            <person name="Saimee Y."/>
            <person name="Duangmal K."/>
        </authorList>
    </citation>
    <scope>NUCLEOTIDE SEQUENCE [LARGE SCALE GENOMIC DNA]</scope>
    <source>
        <strain evidence="1 2">S16-07</strain>
    </source>
</reference>
<gene>
    <name evidence="1" type="ORF">ITI46_31135</name>
</gene>
<dbReference type="EMBL" id="JADKMA010000248">
    <property type="protein sequence ID" value="MBO8196069.1"/>
    <property type="molecule type" value="Genomic_DNA"/>
</dbReference>
<evidence type="ECO:0000313" key="1">
    <source>
        <dbReference type="EMBL" id="MBO8196069.1"/>
    </source>
</evidence>
<sequence>MHTATPSASEESVKVSIVVPTYNTGKTVLTGLRSFLAQTMPRSPPVPAR</sequence>
<organism evidence="1 2">
    <name type="scientific">Streptomyces oryzae</name>
    <dbReference type="NCBI Taxonomy" id="1434886"/>
    <lineage>
        <taxon>Bacteria</taxon>
        <taxon>Bacillati</taxon>
        <taxon>Actinomycetota</taxon>
        <taxon>Actinomycetes</taxon>
        <taxon>Kitasatosporales</taxon>
        <taxon>Streptomycetaceae</taxon>
        <taxon>Streptomyces</taxon>
    </lineage>
</organism>
<comment type="caution">
    <text evidence="1">The sequence shown here is derived from an EMBL/GenBank/DDBJ whole genome shotgun (WGS) entry which is preliminary data.</text>
</comment>
<accession>A0ABS3XL29</accession>
<keyword evidence="2" id="KW-1185">Reference proteome</keyword>
<dbReference type="InterPro" id="IPR029044">
    <property type="entry name" value="Nucleotide-diphossugar_trans"/>
</dbReference>
<name>A0ABS3XL29_9ACTN</name>
<dbReference type="Proteomes" id="UP001519064">
    <property type="component" value="Unassembled WGS sequence"/>
</dbReference>
<evidence type="ECO:0000313" key="2">
    <source>
        <dbReference type="Proteomes" id="UP001519064"/>
    </source>
</evidence>
<dbReference type="SUPFAM" id="SSF53448">
    <property type="entry name" value="Nucleotide-diphospho-sugar transferases"/>
    <property type="match status" value="1"/>
</dbReference>